<evidence type="ECO:0000256" key="2">
    <source>
        <dbReference type="ARBA" id="ARBA00022475"/>
    </source>
</evidence>
<evidence type="ECO:0000256" key="1">
    <source>
        <dbReference type="ARBA" id="ARBA00004651"/>
    </source>
</evidence>
<feature type="transmembrane region" description="Helical" evidence="8">
    <location>
        <begin position="353"/>
        <end position="371"/>
    </location>
</feature>
<dbReference type="RefSeq" id="WP_083559319.1">
    <property type="nucleotide sequence ID" value="NZ_AQQV01000001.1"/>
</dbReference>
<dbReference type="InterPro" id="IPR002898">
    <property type="entry name" value="MotA_ExbB_proton_chnl"/>
</dbReference>
<evidence type="ECO:0000313" key="11">
    <source>
        <dbReference type="EMBL" id="ORE88695.1"/>
    </source>
</evidence>
<evidence type="ECO:0000256" key="6">
    <source>
        <dbReference type="RuleBase" id="RU004057"/>
    </source>
</evidence>
<evidence type="ECO:0000313" key="12">
    <source>
        <dbReference type="Proteomes" id="UP000192342"/>
    </source>
</evidence>
<comment type="caution">
    <text evidence="11">The sequence shown here is derived from an EMBL/GenBank/DDBJ whole genome shotgun (WGS) entry which is preliminary data.</text>
</comment>
<keyword evidence="6" id="KW-0813">Transport</keyword>
<evidence type="ECO:0000256" key="5">
    <source>
        <dbReference type="ARBA" id="ARBA00023136"/>
    </source>
</evidence>
<feature type="domain" description="MotA/TolQ/ExbB proton channel" evidence="10">
    <location>
        <begin position="309"/>
        <end position="428"/>
    </location>
</feature>
<keyword evidence="4 8" id="KW-1133">Transmembrane helix</keyword>
<dbReference type="PANTHER" id="PTHR30625">
    <property type="entry name" value="PROTEIN TOLQ"/>
    <property type="match status" value="1"/>
</dbReference>
<feature type="signal peptide" evidence="9">
    <location>
        <begin position="1"/>
        <end position="21"/>
    </location>
</feature>
<dbReference type="Pfam" id="PF01618">
    <property type="entry name" value="MotA_ExbB"/>
    <property type="match status" value="1"/>
</dbReference>
<evidence type="ECO:0000256" key="8">
    <source>
        <dbReference type="SAM" id="Phobius"/>
    </source>
</evidence>
<feature type="transmembrane region" description="Helical" evidence="8">
    <location>
        <begin position="391"/>
        <end position="416"/>
    </location>
</feature>
<dbReference type="Gene3D" id="1.20.5.340">
    <property type="match status" value="1"/>
</dbReference>
<dbReference type="STRING" id="1317117.ATO7_02430"/>
<feature type="transmembrane region" description="Helical" evidence="8">
    <location>
        <begin position="265"/>
        <end position="289"/>
    </location>
</feature>
<comment type="subcellular location">
    <subcellularLocation>
        <location evidence="1">Cell membrane</location>
        <topology evidence="1">Multi-pass membrane protein</topology>
    </subcellularLocation>
    <subcellularLocation>
        <location evidence="6">Membrane</location>
        <topology evidence="6">Multi-pass membrane protein</topology>
    </subcellularLocation>
</comment>
<keyword evidence="5 8" id="KW-0472">Membrane</keyword>
<evidence type="ECO:0000256" key="9">
    <source>
        <dbReference type="SAM" id="SignalP"/>
    </source>
</evidence>
<keyword evidence="7" id="KW-0175">Coiled coil</keyword>
<dbReference type="GO" id="GO:0017038">
    <property type="term" value="P:protein import"/>
    <property type="evidence" value="ECO:0007669"/>
    <property type="project" value="TreeGrafter"/>
</dbReference>
<dbReference type="AlphaFoldDB" id="A0A1Y1SGA2"/>
<gene>
    <name evidence="11" type="ORF">ATO7_02430</name>
</gene>
<dbReference type="OrthoDB" id="4045at2"/>
<dbReference type="PANTHER" id="PTHR30625:SF11">
    <property type="entry name" value="MOTA_TOLQ_EXBB PROTON CHANNEL DOMAIN-CONTAINING PROTEIN"/>
    <property type="match status" value="1"/>
</dbReference>
<evidence type="ECO:0000256" key="3">
    <source>
        <dbReference type="ARBA" id="ARBA00022692"/>
    </source>
</evidence>
<evidence type="ECO:0000259" key="10">
    <source>
        <dbReference type="Pfam" id="PF01618"/>
    </source>
</evidence>
<dbReference type="Proteomes" id="UP000192342">
    <property type="component" value="Unassembled WGS sequence"/>
</dbReference>
<feature type="chain" id="PRO_5012711260" evidence="9">
    <location>
        <begin position="22"/>
        <end position="450"/>
    </location>
</feature>
<evidence type="ECO:0000256" key="4">
    <source>
        <dbReference type="ARBA" id="ARBA00022989"/>
    </source>
</evidence>
<organism evidence="11 12">
    <name type="scientific">Oceanococcus atlanticus</name>
    <dbReference type="NCBI Taxonomy" id="1317117"/>
    <lineage>
        <taxon>Bacteria</taxon>
        <taxon>Pseudomonadati</taxon>
        <taxon>Pseudomonadota</taxon>
        <taxon>Gammaproteobacteria</taxon>
        <taxon>Chromatiales</taxon>
        <taxon>Oceanococcaceae</taxon>
        <taxon>Oceanococcus</taxon>
    </lineage>
</organism>
<name>A0A1Y1SGA2_9GAMM</name>
<protein>
    <submittedName>
        <fullName evidence="11">MotA/TolQ/ExbB proton channel</fullName>
    </submittedName>
</protein>
<proteinExistence type="inferred from homology"/>
<keyword evidence="9" id="KW-0732">Signal</keyword>
<dbReference type="InterPro" id="IPR050790">
    <property type="entry name" value="ExbB/TolQ_transport"/>
</dbReference>
<sequence length="450" mass="49526">MLRHGFVGLIVMLVAGGSAWAQSSNQQTLNELLESVKRGQAEGRTVNAERERRFINYKNEQETLYRKARAEAAELDKRAEALRARFSANEKDIDKLKTTLKERSGDLEQLGTVFRQAAGDTQALLADSLVSAELPERLQVLTSLSRTEGIPAPEDIESLWYELQREMTENGRIARFEGEYIDADGEPVRSTITRYGVFAAQADEQYLQYQPQSRRVEVLPRQPGSWLERITRDDSTVLIDPTRGSLFSLLVVSPSLKERIAQGGIVGVIILGLGLIGVLMAVFQVLYLLRQGGKIFAQRDKLDRPQDNNALGRILLAARDAGQQDMETLELAIDEAILKETPKLERLQGGIKLLAAVAPLLGLLGTVTGMIETFQAITLFGTGDPKLMAGGISQALMTTVLGLVVAIPLLFLHSLVASRSRVLIQMLDEQSAGMIARRQEQQAGEVGLHA</sequence>
<keyword evidence="2" id="KW-1003">Cell membrane</keyword>
<dbReference type="PIRSF" id="PIRSF037714">
    <property type="entry name" value="TolR"/>
    <property type="match status" value="1"/>
</dbReference>
<comment type="similarity">
    <text evidence="6">Belongs to the exbB/tolQ family.</text>
</comment>
<reference evidence="11 12" key="1">
    <citation type="submission" date="2013-04" db="EMBL/GenBank/DDBJ databases">
        <title>Oceanococcus atlanticus 22II-S10r2 Genome Sequencing.</title>
        <authorList>
            <person name="Lai Q."/>
            <person name="Li G."/>
            <person name="Shao Z."/>
        </authorList>
    </citation>
    <scope>NUCLEOTIDE SEQUENCE [LARGE SCALE GENOMIC DNA]</scope>
    <source>
        <strain evidence="11 12">22II-S10r2</strain>
    </source>
</reference>
<dbReference type="EMBL" id="AQQV01000001">
    <property type="protein sequence ID" value="ORE88695.1"/>
    <property type="molecule type" value="Genomic_DNA"/>
</dbReference>
<accession>A0A1Y1SGA2</accession>
<dbReference type="InterPro" id="IPR017270">
    <property type="entry name" value="MotA/TolQ/ExbB-rel"/>
</dbReference>
<dbReference type="GO" id="GO:0005886">
    <property type="term" value="C:plasma membrane"/>
    <property type="evidence" value="ECO:0007669"/>
    <property type="project" value="UniProtKB-SubCell"/>
</dbReference>
<keyword evidence="12" id="KW-1185">Reference proteome</keyword>
<keyword evidence="6" id="KW-0653">Protein transport</keyword>
<feature type="coiled-coil region" evidence="7">
    <location>
        <begin position="58"/>
        <end position="85"/>
    </location>
</feature>
<evidence type="ECO:0000256" key="7">
    <source>
        <dbReference type="SAM" id="Coils"/>
    </source>
</evidence>
<keyword evidence="3 8" id="KW-0812">Transmembrane</keyword>